<sequence>MQFKQILSSLLILAWLAAAAPSTARSKQTNKFSYDKAVRVRTVQEQYGKRADFEDEVQDNYGKRTDFEDEVQDNYGKRTDFEDEVQDNYGKRTDFEDEVQDNYGKRTDFEDEVQDNYGKRTDFEDEVQDHYAKRTNGINYTFGVPEAARAVEALRVSPIESHPY</sequence>
<evidence type="ECO:0000313" key="3">
    <source>
        <dbReference type="Proteomes" id="UP000620124"/>
    </source>
</evidence>
<protein>
    <submittedName>
        <fullName evidence="2">Uncharacterized protein</fullName>
    </submittedName>
</protein>
<dbReference type="OrthoDB" id="2921027at2759"/>
<keyword evidence="1" id="KW-0732">Signal</keyword>
<dbReference type="Proteomes" id="UP000620124">
    <property type="component" value="Unassembled WGS sequence"/>
</dbReference>
<feature type="chain" id="PRO_5034286853" evidence="1">
    <location>
        <begin position="20"/>
        <end position="164"/>
    </location>
</feature>
<evidence type="ECO:0000313" key="2">
    <source>
        <dbReference type="EMBL" id="KAF7345848.1"/>
    </source>
</evidence>
<comment type="caution">
    <text evidence="2">The sequence shown here is derived from an EMBL/GenBank/DDBJ whole genome shotgun (WGS) entry which is preliminary data.</text>
</comment>
<dbReference type="EMBL" id="JACAZI010000013">
    <property type="protein sequence ID" value="KAF7345848.1"/>
    <property type="molecule type" value="Genomic_DNA"/>
</dbReference>
<accession>A0A8H6XQW5</accession>
<dbReference type="AlphaFoldDB" id="A0A8H6XQW5"/>
<keyword evidence="3" id="KW-1185">Reference proteome</keyword>
<reference evidence="2" key="1">
    <citation type="submission" date="2020-05" db="EMBL/GenBank/DDBJ databases">
        <title>Mycena genomes resolve the evolution of fungal bioluminescence.</title>
        <authorList>
            <person name="Tsai I.J."/>
        </authorList>
    </citation>
    <scope>NUCLEOTIDE SEQUENCE</scope>
    <source>
        <strain evidence="2">CCC161011</strain>
    </source>
</reference>
<feature type="signal peptide" evidence="1">
    <location>
        <begin position="1"/>
        <end position="19"/>
    </location>
</feature>
<evidence type="ECO:0000256" key="1">
    <source>
        <dbReference type="SAM" id="SignalP"/>
    </source>
</evidence>
<proteinExistence type="predicted"/>
<gene>
    <name evidence="2" type="ORF">MVEN_01606500</name>
</gene>
<name>A0A8H6XQW5_9AGAR</name>
<organism evidence="2 3">
    <name type="scientific">Mycena venus</name>
    <dbReference type="NCBI Taxonomy" id="2733690"/>
    <lineage>
        <taxon>Eukaryota</taxon>
        <taxon>Fungi</taxon>
        <taxon>Dikarya</taxon>
        <taxon>Basidiomycota</taxon>
        <taxon>Agaricomycotina</taxon>
        <taxon>Agaricomycetes</taxon>
        <taxon>Agaricomycetidae</taxon>
        <taxon>Agaricales</taxon>
        <taxon>Marasmiineae</taxon>
        <taxon>Mycenaceae</taxon>
        <taxon>Mycena</taxon>
    </lineage>
</organism>